<protein>
    <submittedName>
        <fullName evidence="1">Uncharacterized protein</fullName>
    </submittedName>
</protein>
<sequence>MQYIITVYPQDYIEYYIEANSKEEAWAYYHHGNYITKEENFTGHDWREPKIELIEDPIDTDN</sequence>
<organism evidence="1">
    <name type="scientific">marine metagenome</name>
    <dbReference type="NCBI Taxonomy" id="408172"/>
    <lineage>
        <taxon>unclassified sequences</taxon>
        <taxon>metagenomes</taxon>
        <taxon>ecological metagenomes</taxon>
    </lineage>
</organism>
<name>A0A382CZG1_9ZZZZ</name>
<evidence type="ECO:0000313" key="1">
    <source>
        <dbReference type="EMBL" id="SVB31626.1"/>
    </source>
</evidence>
<reference evidence="1" key="1">
    <citation type="submission" date="2018-05" db="EMBL/GenBank/DDBJ databases">
        <authorList>
            <person name="Lanie J.A."/>
            <person name="Ng W.-L."/>
            <person name="Kazmierczak K.M."/>
            <person name="Andrzejewski T.M."/>
            <person name="Davidsen T.M."/>
            <person name="Wayne K.J."/>
            <person name="Tettelin H."/>
            <person name="Glass J.I."/>
            <person name="Rusch D."/>
            <person name="Podicherti R."/>
            <person name="Tsui H.-C.T."/>
            <person name="Winkler M.E."/>
        </authorList>
    </citation>
    <scope>NUCLEOTIDE SEQUENCE</scope>
</reference>
<dbReference type="EMBL" id="UINC01036922">
    <property type="protein sequence ID" value="SVB31626.1"/>
    <property type="molecule type" value="Genomic_DNA"/>
</dbReference>
<accession>A0A382CZG1</accession>
<dbReference type="AlphaFoldDB" id="A0A382CZG1"/>
<proteinExistence type="predicted"/>
<gene>
    <name evidence="1" type="ORF">METZ01_LOCUS184480</name>
</gene>